<dbReference type="RefSeq" id="WP_377069993.1">
    <property type="nucleotide sequence ID" value="NZ_JBHMEC010000017.1"/>
</dbReference>
<keyword evidence="10" id="KW-1185">Reference proteome</keyword>
<comment type="caution">
    <text evidence="9">The sequence shown here is derived from an EMBL/GenBank/DDBJ whole genome shotgun (WGS) entry which is preliminary data.</text>
</comment>
<comment type="function">
    <text evidence="2 7">Hydrolysis of 6-phosphogluconolactone to 6-phosphogluconate.</text>
</comment>
<sequence length="229" mass="24902">MTLSEYADSEMMALDLANLLAGELRTALHQKDRVLFVVPGGTTPGPVFDALCDTDLEWDRVDVLLSDERWRPEVHIRSNTRLIRDRLLTGRAAAARYLPLYARAETPESVLAELESNIAPALPIDICLLGMGADMHTASLIPGAEGLEAALDPDAVPILAPIRARGEEEARVTLTARVLAAAINTHIVITGDRKRRAVERARHMRPVEAPVAAVLEGATVHWSPDDQAS</sequence>
<dbReference type="Proteomes" id="UP001589670">
    <property type="component" value="Unassembled WGS sequence"/>
</dbReference>
<evidence type="ECO:0000256" key="6">
    <source>
        <dbReference type="ARBA" id="ARBA00020337"/>
    </source>
</evidence>
<keyword evidence="7 9" id="KW-0378">Hydrolase</keyword>
<comment type="pathway">
    <text evidence="3 7">Carbohydrate degradation; pentose phosphate pathway; D-ribulose 5-phosphate from D-glucose 6-phosphate (oxidative stage): step 2/3.</text>
</comment>
<evidence type="ECO:0000256" key="2">
    <source>
        <dbReference type="ARBA" id="ARBA00002681"/>
    </source>
</evidence>
<evidence type="ECO:0000256" key="3">
    <source>
        <dbReference type="ARBA" id="ARBA00004961"/>
    </source>
</evidence>
<evidence type="ECO:0000259" key="8">
    <source>
        <dbReference type="Pfam" id="PF01182"/>
    </source>
</evidence>
<evidence type="ECO:0000256" key="5">
    <source>
        <dbReference type="ARBA" id="ARBA00013198"/>
    </source>
</evidence>
<comment type="similarity">
    <text evidence="4 7">Belongs to the glucosamine/galactosamine-6-phosphate isomerase family. 6-phosphogluconolactonase subfamily.</text>
</comment>
<comment type="catalytic activity">
    <reaction evidence="1 7">
        <text>6-phospho-D-glucono-1,5-lactone + H2O = 6-phospho-D-gluconate + H(+)</text>
        <dbReference type="Rhea" id="RHEA:12556"/>
        <dbReference type="ChEBI" id="CHEBI:15377"/>
        <dbReference type="ChEBI" id="CHEBI:15378"/>
        <dbReference type="ChEBI" id="CHEBI:57955"/>
        <dbReference type="ChEBI" id="CHEBI:58759"/>
        <dbReference type="EC" id="3.1.1.31"/>
    </reaction>
</comment>
<dbReference type="GO" id="GO:0017057">
    <property type="term" value="F:6-phosphogluconolactonase activity"/>
    <property type="evidence" value="ECO:0007669"/>
    <property type="project" value="UniProtKB-EC"/>
</dbReference>
<dbReference type="InterPro" id="IPR006148">
    <property type="entry name" value="Glc/Gal-6P_isomerase"/>
</dbReference>
<dbReference type="Pfam" id="PF01182">
    <property type="entry name" value="Glucosamine_iso"/>
    <property type="match status" value="1"/>
</dbReference>
<name>A0ABV5I395_9RHOB</name>
<dbReference type="PANTHER" id="PTHR11054">
    <property type="entry name" value="6-PHOSPHOGLUCONOLACTONASE"/>
    <property type="match status" value="1"/>
</dbReference>
<dbReference type="CDD" id="cd01400">
    <property type="entry name" value="6PGL"/>
    <property type="match status" value="1"/>
</dbReference>
<proteinExistence type="inferred from homology"/>
<evidence type="ECO:0000313" key="10">
    <source>
        <dbReference type="Proteomes" id="UP001589670"/>
    </source>
</evidence>
<dbReference type="EC" id="3.1.1.31" evidence="5 7"/>
<dbReference type="EMBL" id="JBHMEC010000017">
    <property type="protein sequence ID" value="MFB9150455.1"/>
    <property type="molecule type" value="Genomic_DNA"/>
</dbReference>
<protein>
    <recommendedName>
        <fullName evidence="6 7">6-phosphogluconolactonase</fullName>
        <shortName evidence="7">6PGL</shortName>
        <ecNumber evidence="5 7">3.1.1.31</ecNumber>
    </recommendedName>
</protein>
<dbReference type="SUPFAM" id="SSF100950">
    <property type="entry name" value="NagB/RpiA/CoA transferase-like"/>
    <property type="match status" value="1"/>
</dbReference>
<reference evidence="9 10" key="1">
    <citation type="submission" date="2024-09" db="EMBL/GenBank/DDBJ databases">
        <authorList>
            <person name="Sun Q."/>
            <person name="Mori K."/>
        </authorList>
    </citation>
    <scope>NUCLEOTIDE SEQUENCE [LARGE SCALE GENOMIC DNA]</scope>
    <source>
        <strain evidence="9 10">CECT 9424</strain>
    </source>
</reference>
<dbReference type="NCBIfam" id="TIGR01198">
    <property type="entry name" value="pgl"/>
    <property type="match status" value="1"/>
</dbReference>
<evidence type="ECO:0000256" key="4">
    <source>
        <dbReference type="ARBA" id="ARBA00010662"/>
    </source>
</evidence>
<accession>A0ABV5I395</accession>
<dbReference type="Gene3D" id="3.40.50.1360">
    <property type="match status" value="1"/>
</dbReference>
<dbReference type="InterPro" id="IPR037171">
    <property type="entry name" value="NagB/RpiA_transferase-like"/>
</dbReference>
<dbReference type="PANTHER" id="PTHR11054:SF0">
    <property type="entry name" value="6-PHOSPHOGLUCONOLACTONASE"/>
    <property type="match status" value="1"/>
</dbReference>
<evidence type="ECO:0000313" key="9">
    <source>
        <dbReference type="EMBL" id="MFB9150455.1"/>
    </source>
</evidence>
<dbReference type="InterPro" id="IPR039104">
    <property type="entry name" value="6PGL"/>
</dbReference>
<organism evidence="9 10">
    <name type="scientific">Roseovarius ramblicola</name>
    <dbReference type="NCBI Taxonomy" id="2022336"/>
    <lineage>
        <taxon>Bacteria</taxon>
        <taxon>Pseudomonadati</taxon>
        <taxon>Pseudomonadota</taxon>
        <taxon>Alphaproteobacteria</taxon>
        <taxon>Rhodobacterales</taxon>
        <taxon>Roseobacteraceae</taxon>
        <taxon>Roseovarius</taxon>
    </lineage>
</organism>
<evidence type="ECO:0000256" key="7">
    <source>
        <dbReference type="RuleBase" id="RU365095"/>
    </source>
</evidence>
<evidence type="ECO:0000256" key="1">
    <source>
        <dbReference type="ARBA" id="ARBA00000832"/>
    </source>
</evidence>
<feature type="domain" description="Glucosamine/galactosamine-6-phosphate isomerase" evidence="8">
    <location>
        <begin position="8"/>
        <end position="222"/>
    </location>
</feature>
<gene>
    <name evidence="7 9" type="primary">pgl</name>
    <name evidence="9" type="ORF">ACFFU4_11925</name>
</gene>
<dbReference type="InterPro" id="IPR005900">
    <property type="entry name" value="6-phosphogluconolactonase_DevB"/>
</dbReference>